<organism evidence="3 4">
    <name type="scientific">Limimonas halophila</name>
    <dbReference type="NCBI Taxonomy" id="1082479"/>
    <lineage>
        <taxon>Bacteria</taxon>
        <taxon>Pseudomonadati</taxon>
        <taxon>Pseudomonadota</taxon>
        <taxon>Alphaproteobacteria</taxon>
        <taxon>Rhodospirillales</taxon>
        <taxon>Rhodovibrionaceae</taxon>
        <taxon>Limimonas</taxon>
    </lineage>
</organism>
<dbReference type="OrthoDB" id="5145315at2"/>
<dbReference type="GO" id="GO:0002161">
    <property type="term" value="F:aminoacyl-tRNA deacylase activity"/>
    <property type="evidence" value="ECO:0007669"/>
    <property type="project" value="InterPro"/>
</dbReference>
<dbReference type="RefSeq" id="WP_090019800.1">
    <property type="nucleotide sequence ID" value="NZ_FNCE01000005.1"/>
</dbReference>
<reference evidence="3 4" key="1">
    <citation type="submission" date="2016-10" db="EMBL/GenBank/DDBJ databases">
        <authorList>
            <person name="de Groot N.N."/>
        </authorList>
    </citation>
    <scope>NUCLEOTIDE SEQUENCE [LARGE SCALE GENOMIC DNA]</scope>
    <source>
        <strain evidence="3 4">DSM 25584</strain>
    </source>
</reference>
<evidence type="ECO:0000313" key="3">
    <source>
        <dbReference type="EMBL" id="SDG11065.1"/>
    </source>
</evidence>
<proteinExistence type="inferred from homology"/>
<protein>
    <submittedName>
        <fullName evidence="3">Ala-tRNA(Pro) deacylase</fullName>
    </submittedName>
</protein>
<dbReference type="EMBL" id="FNCE01000005">
    <property type="protein sequence ID" value="SDG11065.1"/>
    <property type="molecule type" value="Genomic_DNA"/>
</dbReference>
<dbReference type="PANTHER" id="PTHR31423:SF3">
    <property type="entry name" value="PROLYL-TRNA SYNTHETASE ASSOCIATED DOMAIN-CONTAINING PROTEIN 1-RELATED"/>
    <property type="match status" value="1"/>
</dbReference>
<dbReference type="AlphaFoldDB" id="A0A1G7RK52"/>
<dbReference type="PANTHER" id="PTHR31423">
    <property type="entry name" value="YBAK DOMAIN-CONTAINING PROTEIN"/>
    <property type="match status" value="1"/>
</dbReference>
<dbReference type="FunFam" id="3.90.960.10:FF:000005">
    <property type="entry name" value="Putative prolyl-tRNA synthetase"/>
    <property type="match status" value="1"/>
</dbReference>
<keyword evidence="4" id="KW-1185">Reference proteome</keyword>
<evidence type="ECO:0000256" key="1">
    <source>
        <dbReference type="ARBA" id="ARBA00010201"/>
    </source>
</evidence>
<dbReference type="InterPro" id="IPR036754">
    <property type="entry name" value="YbaK/aa-tRNA-synt-asso_dom_sf"/>
</dbReference>
<dbReference type="CDD" id="cd04335">
    <property type="entry name" value="PrdX_deacylase"/>
    <property type="match status" value="1"/>
</dbReference>
<dbReference type="InterPro" id="IPR007214">
    <property type="entry name" value="YbaK/aa-tRNA-synth-assoc-dom"/>
</dbReference>
<sequence length="185" mass="19874">MSEDGGIQLVDGGSPATPDDLFRRLDELGIVVNTVEHPPVVTVDQAKELRGKLEGGHTKNLFLRDKKGRMWLVVCLEDREVDLKWLQEQLGAGRLSFGSADRLGRYLGVIPGAVTPFAAINDTTQAVQVVLDRGMMDTYAALNFHPLDNTMTTTIAARDLITFLEAIGHAPGTIDFDAGGAATGG</sequence>
<dbReference type="Gene3D" id="3.90.960.10">
    <property type="entry name" value="YbaK/aminoacyl-tRNA synthetase-associated domain"/>
    <property type="match status" value="1"/>
</dbReference>
<dbReference type="Proteomes" id="UP000199415">
    <property type="component" value="Unassembled WGS sequence"/>
</dbReference>
<dbReference type="SUPFAM" id="SSF55826">
    <property type="entry name" value="YbaK/ProRS associated domain"/>
    <property type="match status" value="1"/>
</dbReference>
<gene>
    <name evidence="3" type="ORF">SAMN05216241_105164</name>
</gene>
<dbReference type="STRING" id="1082479.SAMN05216241_105164"/>
<evidence type="ECO:0000313" key="4">
    <source>
        <dbReference type="Proteomes" id="UP000199415"/>
    </source>
</evidence>
<feature type="domain" description="YbaK/aminoacyl-tRNA synthetase-associated" evidence="2">
    <location>
        <begin position="37"/>
        <end position="163"/>
    </location>
</feature>
<dbReference type="InterPro" id="IPR040285">
    <property type="entry name" value="ProX/PRXD1"/>
</dbReference>
<name>A0A1G7RK52_9PROT</name>
<comment type="similarity">
    <text evidence="1">Belongs to the PRORSD1 family.</text>
</comment>
<accession>A0A1G7RK52</accession>
<evidence type="ECO:0000259" key="2">
    <source>
        <dbReference type="Pfam" id="PF04073"/>
    </source>
</evidence>
<dbReference type="Pfam" id="PF04073">
    <property type="entry name" value="tRNA_edit"/>
    <property type="match status" value="1"/>
</dbReference>